<keyword evidence="1" id="KW-1133">Transmembrane helix</keyword>
<protein>
    <recommendedName>
        <fullName evidence="4">DUF4367 domain-containing protein</fullName>
    </recommendedName>
</protein>
<dbReference type="EMBL" id="JAUSTY010000017">
    <property type="protein sequence ID" value="MDQ0167549.1"/>
    <property type="molecule type" value="Genomic_DNA"/>
</dbReference>
<reference evidence="2 3" key="1">
    <citation type="submission" date="2023-07" db="EMBL/GenBank/DDBJ databases">
        <title>Genomic Encyclopedia of Type Strains, Phase IV (KMG-IV): sequencing the most valuable type-strain genomes for metagenomic binning, comparative biology and taxonomic classification.</title>
        <authorList>
            <person name="Goeker M."/>
        </authorList>
    </citation>
    <scope>NUCLEOTIDE SEQUENCE [LARGE SCALE GENOMIC DNA]</scope>
    <source>
        <strain evidence="2 3">DSM 12751</strain>
    </source>
</reference>
<evidence type="ECO:0000256" key="1">
    <source>
        <dbReference type="SAM" id="Phobius"/>
    </source>
</evidence>
<keyword evidence="1" id="KW-0812">Transmembrane</keyword>
<keyword evidence="3" id="KW-1185">Reference proteome</keyword>
<organism evidence="2 3">
    <name type="scientific">Caldalkalibacillus horti</name>
    <dbReference type="NCBI Taxonomy" id="77523"/>
    <lineage>
        <taxon>Bacteria</taxon>
        <taxon>Bacillati</taxon>
        <taxon>Bacillota</taxon>
        <taxon>Bacilli</taxon>
        <taxon>Bacillales</taxon>
        <taxon>Bacillaceae</taxon>
        <taxon>Caldalkalibacillus</taxon>
    </lineage>
</organism>
<comment type="caution">
    <text evidence="2">The sequence shown here is derived from an EMBL/GenBank/DDBJ whole genome shotgun (WGS) entry which is preliminary data.</text>
</comment>
<proteinExistence type="predicted"/>
<dbReference type="RefSeq" id="WP_343834501.1">
    <property type="nucleotide sequence ID" value="NZ_BAAADK010000008.1"/>
</dbReference>
<name>A0ABT9W2T1_9BACI</name>
<evidence type="ECO:0000313" key="2">
    <source>
        <dbReference type="EMBL" id="MDQ0167549.1"/>
    </source>
</evidence>
<evidence type="ECO:0008006" key="4">
    <source>
        <dbReference type="Google" id="ProtNLM"/>
    </source>
</evidence>
<gene>
    <name evidence="2" type="ORF">J2S11_003474</name>
</gene>
<evidence type="ECO:0000313" key="3">
    <source>
        <dbReference type="Proteomes" id="UP001235840"/>
    </source>
</evidence>
<accession>A0ABT9W2T1</accession>
<feature type="transmembrane region" description="Helical" evidence="1">
    <location>
        <begin position="12"/>
        <end position="30"/>
    </location>
</feature>
<dbReference type="Proteomes" id="UP001235840">
    <property type="component" value="Unassembled WGS sequence"/>
</dbReference>
<sequence>MDVRILKKKILIISGSVLISAVLGVVIVFGNSAMNIEEDHYSYDSERKKQHVNHSDGGFTIPLESLEEEMWFVDAVIYGTVLEQEESYEQNTNITPKIDFNFPVTPSTVMVNEVMYGDIGKDKITFLQHGSILEQIGASKLVNEGEEYILLLMKTTWGDYWPYHDEKGIWKVEEGRVSYVGTDEHLAHLQNLTVEEFSKVVRDAGQNKKKPASVVE</sequence>
<keyword evidence="1" id="KW-0472">Membrane</keyword>